<evidence type="ECO:0000313" key="1">
    <source>
        <dbReference type="EMBL" id="CAG8617086.1"/>
    </source>
</evidence>
<comment type="caution">
    <text evidence="1">The sequence shown here is derived from an EMBL/GenBank/DDBJ whole genome shotgun (WGS) entry which is preliminary data.</text>
</comment>
<keyword evidence="2" id="KW-1185">Reference proteome</keyword>
<evidence type="ECO:0000313" key="2">
    <source>
        <dbReference type="Proteomes" id="UP000789831"/>
    </source>
</evidence>
<sequence length="78" mass="9366">DNLKAMTTQDTQVLQQNSNELLQEEIRRAIRERLNKFTFPCPHCREHIKDEDFGKEQQAFHYINEIVRKALEEQIIPQ</sequence>
<accession>A0A9N9CX14</accession>
<feature type="non-terminal residue" evidence="1">
    <location>
        <position position="1"/>
    </location>
</feature>
<dbReference type="OrthoDB" id="2385325at2759"/>
<gene>
    <name evidence="1" type="ORF">AGERDE_LOCUS9884</name>
</gene>
<name>A0A9N9CX14_9GLOM</name>
<dbReference type="Proteomes" id="UP000789831">
    <property type="component" value="Unassembled WGS sequence"/>
</dbReference>
<organism evidence="1 2">
    <name type="scientific">Ambispora gerdemannii</name>
    <dbReference type="NCBI Taxonomy" id="144530"/>
    <lineage>
        <taxon>Eukaryota</taxon>
        <taxon>Fungi</taxon>
        <taxon>Fungi incertae sedis</taxon>
        <taxon>Mucoromycota</taxon>
        <taxon>Glomeromycotina</taxon>
        <taxon>Glomeromycetes</taxon>
        <taxon>Archaeosporales</taxon>
        <taxon>Ambisporaceae</taxon>
        <taxon>Ambispora</taxon>
    </lineage>
</organism>
<protein>
    <submittedName>
        <fullName evidence="1">6911_t:CDS:1</fullName>
    </submittedName>
</protein>
<reference evidence="1" key="1">
    <citation type="submission" date="2021-06" db="EMBL/GenBank/DDBJ databases">
        <authorList>
            <person name="Kallberg Y."/>
            <person name="Tangrot J."/>
            <person name="Rosling A."/>
        </authorList>
    </citation>
    <scope>NUCLEOTIDE SEQUENCE</scope>
    <source>
        <strain evidence="1">MT106</strain>
    </source>
</reference>
<dbReference type="EMBL" id="CAJVPL010002675">
    <property type="protein sequence ID" value="CAG8617086.1"/>
    <property type="molecule type" value="Genomic_DNA"/>
</dbReference>
<proteinExistence type="predicted"/>
<dbReference type="AlphaFoldDB" id="A0A9N9CX14"/>